<keyword evidence="2 5" id="KW-0808">Transferase</keyword>
<keyword evidence="3 5" id="KW-0548">Nucleotidyltransferase</keyword>
<dbReference type="OrthoDB" id="9815559at2"/>
<evidence type="ECO:0000256" key="4">
    <source>
        <dbReference type="ARBA" id="ARBA00022985"/>
    </source>
</evidence>
<keyword evidence="5" id="KW-0963">Cytoplasm</keyword>
<keyword evidence="7" id="KW-1185">Reference proteome</keyword>
<evidence type="ECO:0000313" key="6">
    <source>
        <dbReference type="EMBL" id="OMP66115.1"/>
    </source>
</evidence>
<proteinExistence type="inferred from homology"/>
<evidence type="ECO:0000256" key="5">
    <source>
        <dbReference type="HAMAP-Rule" id="MF_00057"/>
    </source>
</evidence>
<dbReference type="EMBL" id="MSFI01000025">
    <property type="protein sequence ID" value="OMP66115.1"/>
    <property type="molecule type" value="Genomic_DNA"/>
</dbReference>
<dbReference type="GO" id="GO:0016020">
    <property type="term" value="C:membrane"/>
    <property type="evidence" value="ECO:0007669"/>
    <property type="project" value="UniProtKB-SubCell"/>
</dbReference>
<evidence type="ECO:0000256" key="3">
    <source>
        <dbReference type="ARBA" id="ARBA00022695"/>
    </source>
</evidence>
<protein>
    <recommendedName>
        <fullName evidence="5">3-deoxy-manno-octulosonate cytidylyltransferase</fullName>
        <ecNumber evidence="5">2.7.7.38</ecNumber>
    </recommendedName>
    <alternativeName>
        <fullName evidence="5">CMP-2-keto-3-deoxyoctulosonic acid synthase</fullName>
        <shortName evidence="5">CKS</shortName>
        <shortName evidence="5">CMP-KDO synthase</shortName>
    </alternativeName>
</protein>
<comment type="catalytic activity">
    <reaction evidence="5">
        <text>3-deoxy-alpha-D-manno-oct-2-ulosonate + CTP = CMP-3-deoxy-beta-D-manno-octulosonate + diphosphate</text>
        <dbReference type="Rhea" id="RHEA:23448"/>
        <dbReference type="ChEBI" id="CHEBI:33019"/>
        <dbReference type="ChEBI" id="CHEBI:37563"/>
        <dbReference type="ChEBI" id="CHEBI:85986"/>
        <dbReference type="ChEBI" id="CHEBI:85987"/>
        <dbReference type="EC" id="2.7.7.38"/>
    </reaction>
</comment>
<evidence type="ECO:0000256" key="2">
    <source>
        <dbReference type="ARBA" id="ARBA00022679"/>
    </source>
</evidence>
<dbReference type="InterPro" id="IPR029044">
    <property type="entry name" value="Nucleotide-diphossugar_trans"/>
</dbReference>
<comment type="function">
    <text evidence="5">Activates KDO (a required 8-carbon sugar) for incorporation into bacterial lipopolysaccharide in Gram-negative bacteria.</text>
</comment>
<dbReference type="Gene3D" id="3.90.550.10">
    <property type="entry name" value="Spore Coat Polysaccharide Biosynthesis Protein SpsA, Chain A"/>
    <property type="match status" value="1"/>
</dbReference>
<dbReference type="HAMAP" id="MF_00057">
    <property type="entry name" value="KdsB"/>
    <property type="match status" value="1"/>
</dbReference>
<evidence type="ECO:0000256" key="1">
    <source>
        <dbReference type="ARBA" id="ARBA00004370"/>
    </source>
</evidence>
<dbReference type="GO" id="GO:0008690">
    <property type="term" value="F:3-deoxy-manno-octulosonate cytidylyltransferase activity"/>
    <property type="evidence" value="ECO:0007669"/>
    <property type="project" value="UniProtKB-UniRule"/>
</dbReference>
<dbReference type="AlphaFoldDB" id="A0A1V2A546"/>
<comment type="pathway">
    <text evidence="5">Nucleotide-sugar biosynthesis; CMP-3-deoxy-D-manno-octulosonate biosynthesis; CMP-3-deoxy-D-manno-octulosonate from 3-deoxy-D-manno-octulosonate and CTP: step 1/1.</text>
</comment>
<dbReference type="Pfam" id="PF02348">
    <property type="entry name" value="CTP_transf_3"/>
    <property type="match status" value="1"/>
</dbReference>
<dbReference type="EC" id="2.7.7.38" evidence="5"/>
<sequence>MKTIAVIPARFGSTRFPGKPLALIHGKTMIEHVYQRVKSAALIDNVIVATDHPEIYEEVQTFGGSVMITRDNHESGSDRIAEVAEKIEGDIFINIQGDEPLIHPDLIDEIVSLAKKSPESVITAKVKIENEEDIINPNVVKVVEGQDQNALYFSRSPIPYKRTQENTAYYKHLGIYCYPKQILMDFIKMPKSRLEEIEMLEQLRLIENGYNIKVIQTTFDAVGVDVPGDIQKVEELLGGFVR</sequence>
<comment type="subcellular location">
    <subcellularLocation>
        <location evidence="5">Cytoplasm</location>
    </subcellularLocation>
    <subcellularLocation>
        <location evidence="1">Membrane</location>
    </subcellularLocation>
</comment>
<dbReference type="STRING" id="1714355.BTO28_14010"/>
<reference evidence="6 7" key="1">
    <citation type="submission" date="2016-12" db="EMBL/GenBank/DDBJ databases">
        <title>Domibacillus sp. SAB 38T whole genome sequencing.</title>
        <authorList>
            <person name="Verma A."/>
            <person name="Ojha A.K."/>
            <person name="Krishnamurthi S."/>
        </authorList>
    </citation>
    <scope>NUCLEOTIDE SEQUENCE [LARGE SCALE GENOMIC DNA]</scope>
    <source>
        <strain evidence="6 7">SAB 38</strain>
    </source>
</reference>
<dbReference type="PANTHER" id="PTHR42866">
    <property type="entry name" value="3-DEOXY-MANNO-OCTULOSONATE CYTIDYLYLTRANSFERASE"/>
    <property type="match status" value="1"/>
</dbReference>
<dbReference type="GO" id="GO:0005829">
    <property type="term" value="C:cytosol"/>
    <property type="evidence" value="ECO:0007669"/>
    <property type="project" value="TreeGrafter"/>
</dbReference>
<dbReference type="SUPFAM" id="SSF53448">
    <property type="entry name" value="Nucleotide-diphospho-sugar transferases"/>
    <property type="match status" value="1"/>
</dbReference>
<dbReference type="FunFam" id="3.90.550.10:FF:000011">
    <property type="entry name" value="3-deoxy-manno-octulosonate cytidylyltransferase"/>
    <property type="match status" value="1"/>
</dbReference>
<dbReference type="PANTHER" id="PTHR42866:SF2">
    <property type="entry name" value="3-DEOXY-MANNO-OCTULOSONATE CYTIDYLYLTRANSFERASE, MITOCHONDRIAL"/>
    <property type="match status" value="1"/>
</dbReference>
<name>A0A1V2A546_9BACI</name>
<dbReference type="NCBIfam" id="TIGR00466">
    <property type="entry name" value="kdsB"/>
    <property type="match status" value="1"/>
</dbReference>
<organism evidence="6 7">
    <name type="scientific">Domibacillus epiphyticus</name>
    <dbReference type="NCBI Taxonomy" id="1714355"/>
    <lineage>
        <taxon>Bacteria</taxon>
        <taxon>Bacillati</taxon>
        <taxon>Bacillota</taxon>
        <taxon>Bacilli</taxon>
        <taxon>Bacillales</taxon>
        <taxon>Bacillaceae</taxon>
        <taxon>Domibacillus</taxon>
    </lineage>
</organism>
<dbReference type="GO" id="GO:0009103">
    <property type="term" value="P:lipopolysaccharide biosynthetic process"/>
    <property type="evidence" value="ECO:0007669"/>
    <property type="project" value="UniProtKB-UniRule"/>
</dbReference>
<comment type="similarity">
    <text evidence="5">Belongs to the KdsB family.</text>
</comment>
<dbReference type="InterPro" id="IPR003329">
    <property type="entry name" value="Cytidylyl_trans"/>
</dbReference>
<dbReference type="NCBIfam" id="NF003952">
    <property type="entry name" value="PRK05450.1-5"/>
    <property type="match status" value="1"/>
</dbReference>
<dbReference type="GO" id="GO:0033468">
    <property type="term" value="P:CMP-keto-3-deoxy-D-manno-octulosonic acid biosynthetic process"/>
    <property type="evidence" value="ECO:0007669"/>
    <property type="project" value="UniProtKB-UniRule"/>
</dbReference>
<dbReference type="RefSeq" id="WP_076767334.1">
    <property type="nucleotide sequence ID" value="NZ_MSFI01000025.1"/>
</dbReference>
<dbReference type="Proteomes" id="UP000188613">
    <property type="component" value="Unassembled WGS sequence"/>
</dbReference>
<gene>
    <name evidence="5" type="primary">kdsB</name>
    <name evidence="6" type="ORF">BTO28_14010</name>
</gene>
<accession>A0A1V2A546</accession>
<dbReference type="UniPathway" id="UPA00358">
    <property type="reaction ID" value="UER00476"/>
</dbReference>
<keyword evidence="4 5" id="KW-0448">Lipopolysaccharide biosynthesis</keyword>
<comment type="caution">
    <text evidence="6">The sequence shown here is derived from an EMBL/GenBank/DDBJ whole genome shotgun (WGS) entry which is preliminary data.</text>
</comment>
<dbReference type="InterPro" id="IPR004528">
    <property type="entry name" value="KdsB"/>
</dbReference>
<evidence type="ECO:0000313" key="7">
    <source>
        <dbReference type="Proteomes" id="UP000188613"/>
    </source>
</evidence>
<dbReference type="NCBIfam" id="NF009905">
    <property type="entry name" value="PRK13368.1"/>
    <property type="match status" value="1"/>
</dbReference>
<dbReference type="CDD" id="cd02517">
    <property type="entry name" value="CMP-KDO-Synthetase"/>
    <property type="match status" value="1"/>
</dbReference>
<dbReference type="NCBIfam" id="NF003950">
    <property type="entry name" value="PRK05450.1-3"/>
    <property type="match status" value="1"/>
</dbReference>